<dbReference type="CDD" id="cd12148">
    <property type="entry name" value="fungal_TF_MHR"/>
    <property type="match status" value="1"/>
</dbReference>
<dbReference type="Pfam" id="PF04082">
    <property type="entry name" value="Fungal_trans"/>
    <property type="match status" value="1"/>
</dbReference>
<dbReference type="PROSITE" id="PS50048">
    <property type="entry name" value="ZN2_CY6_FUNGAL_2"/>
    <property type="match status" value="1"/>
</dbReference>
<feature type="region of interest" description="Disordered" evidence="8">
    <location>
        <begin position="889"/>
        <end position="921"/>
    </location>
</feature>
<evidence type="ECO:0000313" key="10">
    <source>
        <dbReference type="EMBL" id="PWN21568.1"/>
    </source>
</evidence>
<dbReference type="PANTHER" id="PTHR31313">
    <property type="entry name" value="TY1 ENHANCER ACTIVATOR"/>
    <property type="match status" value="1"/>
</dbReference>
<keyword evidence="11" id="KW-1185">Reference proteome</keyword>
<dbReference type="SMART" id="SM00906">
    <property type="entry name" value="Fungal_trans"/>
    <property type="match status" value="1"/>
</dbReference>
<feature type="compositionally biased region" description="Low complexity" evidence="8">
    <location>
        <begin position="210"/>
        <end position="237"/>
    </location>
</feature>
<organism evidence="10 11">
    <name type="scientific">Pseudomicrostroma glucosiphilum</name>
    <dbReference type="NCBI Taxonomy" id="1684307"/>
    <lineage>
        <taxon>Eukaryota</taxon>
        <taxon>Fungi</taxon>
        <taxon>Dikarya</taxon>
        <taxon>Basidiomycota</taxon>
        <taxon>Ustilaginomycotina</taxon>
        <taxon>Exobasidiomycetes</taxon>
        <taxon>Microstromatales</taxon>
        <taxon>Microstromatales incertae sedis</taxon>
        <taxon>Pseudomicrostroma</taxon>
    </lineage>
</organism>
<dbReference type="InterPro" id="IPR007219">
    <property type="entry name" value="XnlR_reg_dom"/>
</dbReference>
<name>A0A316U9Q3_9BASI</name>
<dbReference type="SUPFAM" id="SSF57701">
    <property type="entry name" value="Zn2/Cys6 DNA-binding domain"/>
    <property type="match status" value="1"/>
</dbReference>
<comment type="subcellular location">
    <subcellularLocation>
        <location evidence="1">Nucleus</location>
    </subcellularLocation>
</comment>
<keyword evidence="2" id="KW-0479">Metal-binding</keyword>
<feature type="compositionally biased region" description="Low complexity" evidence="8">
    <location>
        <begin position="167"/>
        <end position="189"/>
    </location>
</feature>
<dbReference type="GO" id="GO:0000981">
    <property type="term" value="F:DNA-binding transcription factor activity, RNA polymerase II-specific"/>
    <property type="evidence" value="ECO:0007669"/>
    <property type="project" value="InterPro"/>
</dbReference>
<keyword evidence="7" id="KW-0539">Nucleus</keyword>
<dbReference type="OrthoDB" id="2123952at2759"/>
<dbReference type="GO" id="GO:0003677">
    <property type="term" value="F:DNA binding"/>
    <property type="evidence" value="ECO:0007669"/>
    <property type="project" value="UniProtKB-KW"/>
</dbReference>
<dbReference type="RefSeq" id="XP_025348728.1">
    <property type="nucleotide sequence ID" value="XM_025489521.1"/>
</dbReference>
<dbReference type="EMBL" id="KZ819325">
    <property type="protein sequence ID" value="PWN21568.1"/>
    <property type="molecule type" value="Genomic_DNA"/>
</dbReference>
<evidence type="ECO:0000256" key="1">
    <source>
        <dbReference type="ARBA" id="ARBA00004123"/>
    </source>
</evidence>
<dbReference type="InterPro" id="IPR036864">
    <property type="entry name" value="Zn2-C6_fun-type_DNA-bd_sf"/>
</dbReference>
<evidence type="ECO:0000259" key="9">
    <source>
        <dbReference type="PROSITE" id="PS50048"/>
    </source>
</evidence>
<dbReference type="Proteomes" id="UP000245942">
    <property type="component" value="Unassembled WGS sequence"/>
</dbReference>
<evidence type="ECO:0000256" key="7">
    <source>
        <dbReference type="ARBA" id="ARBA00023242"/>
    </source>
</evidence>
<feature type="compositionally biased region" description="Pro residues" evidence="8">
    <location>
        <begin position="191"/>
        <end position="203"/>
    </location>
</feature>
<keyword evidence="4" id="KW-0805">Transcription regulation</keyword>
<dbReference type="Pfam" id="PF00172">
    <property type="entry name" value="Zn_clus"/>
    <property type="match status" value="1"/>
</dbReference>
<evidence type="ECO:0000313" key="11">
    <source>
        <dbReference type="Proteomes" id="UP000245942"/>
    </source>
</evidence>
<dbReference type="InterPro" id="IPR001138">
    <property type="entry name" value="Zn2Cys6_DnaBD"/>
</dbReference>
<dbReference type="GO" id="GO:0006351">
    <property type="term" value="P:DNA-templated transcription"/>
    <property type="evidence" value="ECO:0007669"/>
    <property type="project" value="InterPro"/>
</dbReference>
<evidence type="ECO:0000256" key="6">
    <source>
        <dbReference type="ARBA" id="ARBA00023163"/>
    </source>
</evidence>
<evidence type="ECO:0000256" key="8">
    <source>
        <dbReference type="SAM" id="MobiDB-lite"/>
    </source>
</evidence>
<feature type="domain" description="Zn(2)-C6 fungal-type" evidence="9">
    <location>
        <begin position="103"/>
        <end position="132"/>
    </location>
</feature>
<reference evidence="10 11" key="1">
    <citation type="journal article" date="2018" name="Mol. Biol. Evol.">
        <title>Broad Genomic Sampling Reveals a Smut Pathogenic Ancestry of the Fungal Clade Ustilaginomycotina.</title>
        <authorList>
            <person name="Kijpornyongpan T."/>
            <person name="Mondo S.J."/>
            <person name="Barry K."/>
            <person name="Sandor L."/>
            <person name="Lee J."/>
            <person name="Lipzen A."/>
            <person name="Pangilinan J."/>
            <person name="LaButti K."/>
            <person name="Hainaut M."/>
            <person name="Henrissat B."/>
            <person name="Grigoriev I.V."/>
            <person name="Spatafora J.W."/>
            <person name="Aime M.C."/>
        </authorList>
    </citation>
    <scope>NUCLEOTIDE SEQUENCE [LARGE SCALE GENOMIC DNA]</scope>
    <source>
        <strain evidence="10 11">MCA 4718</strain>
    </source>
</reference>
<keyword evidence="3" id="KW-0862">Zinc</keyword>
<dbReference type="Gene3D" id="4.10.240.10">
    <property type="entry name" value="Zn(2)-C6 fungal-type DNA-binding domain"/>
    <property type="match status" value="1"/>
</dbReference>
<feature type="region of interest" description="Disordered" evidence="8">
    <location>
        <begin position="130"/>
        <end position="404"/>
    </location>
</feature>
<feature type="compositionally biased region" description="Polar residues" evidence="8">
    <location>
        <begin position="375"/>
        <end position="384"/>
    </location>
</feature>
<evidence type="ECO:0000256" key="5">
    <source>
        <dbReference type="ARBA" id="ARBA00023125"/>
    </source>
</evidence>
<dbReference type="GO" id="GO:0008270">
    <property type="term" value="F:zinc ion binding"/>
    <property type="evidence" value="ECO:0007669"/>
    <property type="project" value="InterPro"/>
</dbReference>
<evidence type="ECO:0000256" key="4">
    <source>
        <dbReference type="ARBA" id="ARBA00023015"/>
    </source>
</evidence>
<feature type="compositionally biased region" description="Polar residues" evidence="8">
    <location>
        <begin position="66"/>
        <end position="76"/>
    </location>
</feature>
<accession>A0A316U9Q3</accession>
<keyword evidence="5" id="KW-0238">DNA-binding</keyword>
<feature type="compositionally biased region" description="Polar residues" evidence="8">
    <location>
        <begin position="893"/>
        <end position="912"/>
    </location>
</feature>
<proteinExistence type="predicted"/>
<dbReference type="CDD" id="cd00067">
    <property type="entry name" value="GAL4"/>
    <property type="match status" value="1"/>
</dbReference>
<dbReference type="SMART" id="SM00066">
    <property type="entry name" value="GAL4"/>
    <property type="match status" value="1"/>
</dbReference>
<feature type="compositionally biased region" description="Polar residues" evidence="8">
    <location>
        <begin position="153"/>
        <end position="166"/>
    </location>
</feature>
<dbReference type="PANTHER" id="PTHR31313:SF78">
    <property type="entry name" value="TRANSCRIPTION FACTOR DOMAIN-CONTAINING PROTEIN"/>
    <property type="match status" value="1"/>
</dbReference>
<evidence type="ECO:0000256" key="3">
    <source>
        <dbReference type="ARBA" id="ARBA00022833"/>
    </source>
</evidence>
<dbReference type="InterPro" id="IPR051615">
    <property type="entry name" value="Transcr_Regulatory_Elem"/>
</dbReference>
<feature type="compositionally biased region" description="Low complexity" evidence="8">
    <location>
        <begin position="24"/>
        <end position="47"/>
    </location>
</feature>
<feature type="region of interest" description="Disordered" evidence="8">
    <location>
        <begin position="1"/>
        <end position="94"/>
    </location>
</feature>
<dbReference type="GO" id="GO:0005634">
    <property type="term" value="C:nucleus"/>
    <property type="evidence" value="ECO:0007669"/>
    <property type="project" value="UniProtKB-SubCell"/>
</dbReference>
<gene>
    <name evidence="10" type="ORF">BCV69DRAFT_173938</name>
</gene>
<evidence type="ECO:0000256" key="2">
    <source>
        <dbReference type="ARBA" id="ARBA00022723"/>
    </source>
</evidence>
<keyword evidence="6" id="KW-0804">Transcription</keyword>
<dbReference type="GeneID" id="37011255"/>
<dbReference type="AlphaFoldDB" id="A0A316U9Q3"/>
<protein>
    <recommendedName>
        <fullName evidence="9">Zn(2)-C6 fungal-type domain-containing protein</fullName>
    </recommendedName>
</protein>
<sequence>MVAGGQAGDPSRSDSQAHYGSYDSTSRNAAASSSSSNYSHLSSSSTSPPTQRNYPNSYAPAHTEGQRTVVSSTSDPLSLDAGQGSSLLRGSEADKRRQRIQQACKSCGAKRVKCDGALPCNTCLRTGEQCEYGRPKKRGPPKGSTRAPPKRLAQQQPLQTHQSVQQSGTYSTATSHGSSGTSSGSLASHRGPPPVSTSLPPPYRSFEYGLSSSHSQPSLSALPSDPRLVSGQVGVQRQPRRPSPPSSSASSLGIHRPFSGGGTPPVLPRLSTSSFDRQRGPLPAPSVPSPSASWHSKFRGGSSGLVNLPRLVRTETVGSSGSRYWPDNESHLQRAPRRSSPASFALEPMASTSREPPASPSAMGPLSPAAAPPQHQHTASIAQSSDEEVVPRQPPASLTASQDLASEGVFLDSASSLDSVRSRMQLHEPRFPQEVEDTIYRNYWNIIFGHWPMLVKRMLPTINGISRVEEQTEPLLHNAILSLAACIWSFSRDGPLPAVKFGEEEEPRVPSVEELSEIYFTRARYWLARTDNDSSIETAQALLCMSLREGGCGRSTQGAHYAMSACRVALDLGLHRHMPTTDASPDELQTRLRLWWSIYTLDKLNAAQLGRPCVLRFVETDTPLPDTDHPDELEVLSPLGGAATAEPTEQPVQALSGLVAGSELAVILEEVLQQYNVAQRRIPLPTERKFGSRRLSSSPIEAWDVAVSRLHSQLDEWYDHLPSHLRLQEEGSTLPHVLFQHMWACATRIILHRPHILRETVNATSLPDSHLICTESALELCRLVAVYRRDHGIRKLSGTISYCVFTAASILLANSTSPDAKIAAEAKVRLKECCESLGAIGGTWGNASVHLSILRRLGESIEADLDGTGLQPEDPSLTSTKTAIAHLLHPEGVTSSSRSSTRAPVLSRASSQHRGRDTPGVSALNSELNSALNSSVGLESRSPDKLPEDIMLALRDEQYWSRMPLSSENVEAWNLFTKSYLEGRQAPDY</sequence>
<dbReference type="STRING" id="1684307.A0A316U9Q3"/>